<feature type="compositionally biased region" description="Basic and acidic residues" evidence="2">
    <location>
        <begin position="1797"/>
        <end position="1810"/>
    </location>
</feature>
<feature type="compositionally biased region" description="Polar residues" evidence="2">
    <location>
        <begin position="886"/>
        <end position="895"/>
    </location>
</feature>
<feature type="compositionally biased region" description="Low complexity" evidence="2">
    <location>
        <begin position="223"/>
        <end position="235"/>
    </location>
</feature>
<feature type="compositionally biased region" description="Basic residues" evidence="2">
    <location>
        <begin position="1486"/>
        <end position="1511"/>
    </location>
</feature>
<feature type="compositionally biased region" description="Polar residues" evidence="2">
    <location>
        <begin position="1786"/>
        <end position="1796"/>
    </location>
</feature>
<feature type="domain" description="C2H2-type" evidence="3">
    <location>
        <begin position="625"/>
        <end position="648"/>
    </location>
</feature>
<accession>A0A9J6CGQ9</accession>
<evidence type="ECO:0000313" key="5">
    <source>
        <dbReference type="Proteomes" id="UP001107558"/>
    </source>
</evidence>
<feature type="region of interest" description="Disordered" evidence="2">
    <location>
        <begin position="2580"/>
        <end position="2603"/>
    </location>
</feature>
<feature type="compositionally biased region" description="Acidic residues" evidence="2">
    <location>
        <begin position="2680"/>
        <end position="2693"/>
    </location>
</feature>
<gene>
    <name evidence="4" type="ORF">PVAND_010593</name>
</gene>
<feature type="compositionally biased region" description="Basic residues" evidence="2">
    <location>
        <begin position="1811"/>
        <end position="1824"/>
    </location>
</feature>
<feature type="region of interest" description="Disordered" evidence="2">
    <location>
        <begin position="691"/>
        <end position="715"/>
    </location>
</feature>
<feature type="compositionally biased region" description="Low complexity" evidence="2">
    <location>
        <begin position="973"/>
        <end position="999"/>
    </location>
</feature>
<keyword evidence="1" id="KW-0863">Zinc-finger</keyword>
<feature type="compositionally biased region" description="Polar residues" evidence="2">
    <location>
        <begin position="780"/>
        <end position="799"/>
    </location>
</feature>
<feature type="region of interest" description="Disordered" evidence="2">
    <location>
        <begin position="127"/>
        <end position="157"/>
    </location>
</feature>
<feature type="region of interest" description="Disordered" evidence="2">
    <location>
        <begin position="1478"/>
        <end position="1559"/>
    </location>
</feature>
<feature type="compositionally biased region" description="Basic residues" evidence="2">
    <location>
        <begin position="2629"/>
        <end position="2640"/>
    </location>
</feature>
<dbReference type="EMBL" id="JADBJN010000001">
    <property type="protein sequence ID" value="KAG5681133.1"/>
    <property type="molecule type" value="Genomic_DNA"/>
</dbReference>
<feature type="compositionally biased region" description="Basic residues" evidence="2">
    <location>
        <begin position="1741"/>
        <end position="1750"/>
    </location>
</feature>
<evidence type="ECO:0000259" key="3">
    <source>
        <dbReference type="PROSITE" id="PS50157"/>
    </source>
</evidence>
<name>A0A9J6CGQ9_POLVA</name>
<dbReference type="OrthoDB" id="7791652at2759"/>
<dbReference type="SUPFAM" id="SSF57667">
    <property type="entry name" value="beta-beta-alpha zinc fingers"/>
    <property type="match status" value="1"/>
</dbReference>
<feature type="compositionally biased region" description="Basic and acidic residues" evidence="2">
    <location>
        <begin position="1751"/>
        <end position="1767"/>
    </location>
</feature>
<feature type="region of interest" description="Disordered" evidence="2">
    <location>
        <begin position="2217"/>
        <end position="2241"/>
    </location>
</feature>
<feature type="compositionally biased region" description="Low complexity" evidence="2">
    <location>
        <begin position="691"/>
        <end position="710"/>
    </location>
</feature>
<dbReference type="Proteomes" id="UP001107558">
    <property type="component" value="Chromosome 1"/>
</dbReference>
<proteinExistence type="predicted"/>
<keyword evidence="1" id="KW-0479">Metal-binding</keyword>
<feature type="region of interest" description="Disordered" evidence="2">
    <location>
        <begin position="1263"/>
        <end position="1288"/>
    </location>
</feature>
<dbReference type="SMART" id="SM00355">
    <property type="entry name" value="ZnF_C2H2"/>
    <property type="match status" value="4"/>
</dbReference>
<dbReference type="PROSITE" id="PS00028">
    <property type="entry name" value="ZINC_FINGER_C2H2_1"/>
    <property type="match status" value="3"/>
</dbReference>
<reference evidence="4" key="1">
    <citation type="submission" date="2021-03" db="EMBL/GenBank/DDBJ databases">
        <title>Chromosome level genome of the anhydrobiotic midge Polypedilum vanderplanki.</title>
        <authorList>
            <person name="Yoshida Y."/>
            <person name="Kikawada T."/>
            <person name="Gusev O."/>
        </authorList>
    </citation>
    <scope>NUCLEOTIDE SEQUENCE</scope>
    <source>
        <strain evidence="4">NIAS01</strain>
        <tissue evidence="4">Whole body or cell culture</tissue>
    </source>
</reference>
<feature type="region of interest" description="Disordered" evidence="2">
    <location>
        <begin position="1137"/>
        <end position="1165"/>
    </location>
</feature>
<feature type="region of interest" description="Disordered" evidence="2">
    <location>
        <begin position="973"/>
        <end position="1001"/>
    </location>
</feature>
<feature type="region of interest" description="Disordered" evidence="2">
    <location>
        <begin position="1633"/>
        <end position="1866"/>
    </location>
</feature>
<feature type="compositionally biased region" description="Polar residues" evidence="2">
    <location>
        <begin position="2270"/>
        <end position="2291"/>
    </location>
</feature>
<feature type="compositionally biased region" description="Low complexity" evidence="2">
    <location>
        <begin position="2292"/>
        <end position="2333"/>
    </location>
</feature>
<feature type="compositionally biased region" description="Polar residues" evidence="2">
    <location>
        <begin position="200"/>
        <end position="211"/>
    </location>
</feature>
<feature type="compositionally biased region" description="Basic and acidic residues" evidence="2">
    <location>
        <begin position="1515"/>
        <end position="1548"/>
    </location>
</feature>
<feature type="region of interest" description="Disordered" evidence="2">
    <location>
        <begin position="2616"/>
        <end position="2640"/>
    </location>
</feature>
<feature type="region of interest" description="Disordered" evidence="2">
    <location>
        <begin position="751"/>
        <end position="810"/>
    </location>
</feature>
<feature type="compositionally biased region" description="Polar residues" evidence="2">
    <location>
        <begin position="1706"/>
        <end position="1719"/>
    </location>
</feature>
<feature type="region of interest" description="Disordered" evidence="2">
    <location>
        <begin position="180"/>
        <end position="320"/>
    </location>
</feature>
<dbReference type="GO" id="GO:0008270">
    <property type="term" value="F:zinc ion binding"/>
    <property type="evidence" value="ECO:0007669"/>
    <property type="project" value="UniProtKB-KW"/>
</dbReference>
<feature type="compositionally biased region" description="Polar residues" evidence="2">
    <location>
        <begin position="910"/>
        <end position="927"/>
    </location>
</feature>
<feature type="compositionally biased region" description="Basic and acidic residues" evidence="2">
    <location>
        <begin position="1633"/>
        <end position="1645"/>
    </location>
</feature>
<comment type="caution">
    <text evidence="4">The sequence shown here is derived from an EMBL/GenBank/DDBJ whole genome shotgun (WGS) entry which is preliminary data.</text>
</comment>
<feature type="region of interest" description="Disordered" evidence="2">
    <location>
        <begin position="2490"/>
        <end position="2512"/>
    </location>
</feature>
<feature type="region of interest" description="Disordered" evidence="2">
    <location>
        <begin position="2270"/>
        <end position="2361"/>
    </location>
</feature>
<evidence type="ECO:0000256" key="2">
    <source>
        <dbReference type="SAM" id="MobiDB-lite"/>
    </source>
</evidence>
<feature type="compositionally biased region" description="Low complexity" evidence="2">
    <location>
        <begin position="1678"/>
        <end position="1697"/>
    </location>
</feature>
<feature type="region of interest" description="Disordered" evidence="2">
    <location>
        <begin position="2543"/>
        <end position="2564"/>
    </location>
</feature>
<evidence type="ECO:0000256" key="1">
    <source>
        <dbReference type="PROSITE-ProRule" id="PRU00042"/>
    </source>
</evidence>
<keyword evidence="5" id="KW-1185">Reference proteome</keyword>
<feature type="region of interest" description="Disordered" evidence="2">
    <location>
        <begin position="1582"/>
        <end position="1619"/>
    </location>
</feature>
<protein>
    <recommendedName>
        <fullName evidence="3">C2H2-type domain-containing protein</fullName>
    </recommendedName>
</protein>
<feature type="compositionally biased region" description="Basic and acidic residues" evidence="2">
    <location>
        <begin position="896"/>
        <end position="909"/>
    </location>
</feature>
<keyword evidence="1" id="KW-0862">Zinc</keyword>
<feature type="compositionally biased region" description="Basic and acidic residues" evidence="2">
    <location>
        <begin position="2339"/>
        <end position="2348"/>
    </location>
</feature>
<dbReference type="InterPro" id="IPR036236">
    <property type="entry name" value="Znf_C2H2_sf"/>
</dbReference>
<feature type="compositionally biased region" description="Low complexity" evidence="2">
    <location>
        <begin position="257"/>
        <end position="306"/>
    </location>
</feature>
<evidence type="ECO:0000313" key="4">
    <source>
        <dbReference type="EMBL" id="KAG5681133.1"/>
    </source>
</evidence>
<feature type="region of interest" description="Disordered" evidence="2">
    <location>
        <begin position="2664"/>
        <end position="2694"/>
    </location>
</feature>
<dbReference type="PROSITE" id="PS50157">
    <property type="entry name" value="ZINC_FINGER_C2H2_2"/>
    <property type="match status" value="2"/>
</dbReference>
<feature type="compositionally biased region" description="Basic residues" evidence="2">
    <location>
        <begin position="751"/>
        <end position="772"/>
    </location>
</feature>
<feature type="compositionally biased region" description="Polar residues" evidence="2">
    <location>
        <begin position="2665"/>
        <end position="2676"/>
    </location>
</feature>
<feature type="compositionally biased region" description="Basic and acidic residues" evidence="2">
    <location>
        <begin position="1582"/>
        <end position="1595"/>
    </location>
</feature>
<feature type="region of interest" description="Disordered" evidence="2">
    <location>
        <begin position="872"/>
        <end position="930"/>
    </location>
</feature>
<dbReference type="InterPro" id="IPR013087">
    <property type="entry name" value="Znf_C2H2_type"/>
</dbReference>
<organism evidence="4 5">
    <name type="scientific">Polypedilum vanderplanki</name>
    <name type="common">Sleeping chironomid midge</name>
    <dbReference type="NCBI Taxonomy" id="319348"/>
    <lineage>
        <taxon>Eukaryota</taxon>
        <taxon>Metazoa</taxon>
        <taxon>Ecdysozoa</taxon>
        <taxon>Arthropoda</taxon>
        <taxon>Hexapoda</taxon>
        <taxon>Insecta</taxon>
        <taxon>Pterygota</taxon>
        <taxon>Neoptera</taxon>
        <taxon>Endopterygota</taxon>
        <taxon>Diptera</taxon>
        <taxon>Nematocera</taxon>
        <taxon>Chironomoidea</taxon>
        <taxon>Chironomidae</taxon>
        <taxon>Chironominae</taxon>
        <taxon>Polypedilum</taxon>
        <taxon>Polypedilum</taxon>
    </lineage>
</organism>
<feature type="compositionally biased region" description="Basic and acidic residues" evidence="2">
    <location>
        <begin position="1849"/>
        <end position="1863"/>
    </location>
</feature>
<sequence>MDNSKNSMNNDKSLCLYCDKAFSSINDQENHVERDHKAILNKGKGSLRKSERITKNSSSENSHFAACFYCNNKKIIRSDDLESLFQHLLSAHKDIYFGCKCKTRLLDKISLTNHRRNCKIGGGKIFKSSSASSSDAINEKRKTTKKSQSKSKVDVKCDNNSESESISTVSSTVAVAAKNNNSVKLPPTNAINKKSDRSNVKNSNSCKNANHLNDKRNKNKNISSSSSSSSSSCSSKTSEKYTIPLTRQKLKEPVSPQKNHQQQNLSSNSKKLQKNSKTSATLTTAVSSSSVSEKSSSSSNASPTKVQRTKTTKVINQNSQNNCESIETTQKNDVINTEFDEDFYKNISHNIRINLNFHIDGKADRLQLSKPAFDHISTTTTETSASAVNTNTAVVASDNVTVFNDKQNDLSKTNHAHEKEIHESTNFELSTPFPALLTVEQYGFGDMNSNKNKRHITKNSWKWKWDLIKKYKYVNEGGKIVKKVKQITTGLKDLSQLDMWTQLSMRSRYENLNSSQNGVAEFDDGLNDDDSLSSRIIKTQNIEQLNNILDKRLKPEINIEQLQQTLVKEELIETECSDTVTYENDRNVEEMPSEMLSMLNLTKTSTMKVTNFPALSGEWARPRCFVCVDCGQEFDLMKSLNDHKNSEHPYVVSAHYEVVGRENLEQKLYRNLFLPKKALQLNANATTKSISINSDSKSNDATSTSESSSNYQMDQKEKECTKCMKMIKYSNDIDIYRHILDCIEDRVWMQAKKRSKYRRSRRKNKKNIRKPRLSTDQKKSTSSPFQKENTEGENSTLSNPPTPSEEKKTVPITAITTMLPTKNAKKESFISDATATTKNDGMNIKSFFRISKTTPNLPQKFVVQMLEMPRNSHNSSLRHSLRSSAKKQPNINNSKHQNDINNKKSKETNISETNDAITTDNNSIENSNIKKEETISEEIKIETTDTNQISNAKDCISPTKELPALQIIDSSNSSSDKANSLLSPTNSSSALISPTSSSTVPAKKKKKLNDCIAMLTCKIQEKLGVNFFESTSTEIFPTENTPKHEAKEELLCKTLSPSSLIISPPSPCISPKIITPPALTTINTTNPNVPQIHQTTPLILPQQLQEKPDFICPEQNEVIDLSVKKKPEMKREKIKFPSLHDDIPTEKSTSKESEIENTKSNAKDLQKEIQEISQEKKDLNESDQTEVKEKSEKDFINLSDIEESFKISISKDKIPNLDEILKENHVITVNNLKISDEERKAFEEQKNRIRQILNKTKKTVVKKQTKKTAVSSSPKKSTLKKNTAKNMKEKEDIENTLYVEEDKIAQESEKSSEIVEIKDEQPLSSSENVANKPKVSDSVEEAKNLSSIEKAVEELKPVVIVESILKEENPNSSNNIESKIQTAIKTTNRIRCRRLSVVVDPIIHLSAFQQSNRKIRLTNNSQQNGFYDLLTNDQLFNAIKPQLKDEIQKSVKSTGKNSIKEAIEEVFASKSKAVTAASKTPAKTIPSKKKPKKVAKRRKYTFSRKPKKSKPSTKLAEKIDLEKPVEAEKKNKQIIKEKTPISTKKDQQHNVALERQQETQPIVVIEKASNEKVQSLKDELIASGKQAKDAKDEKTPAVTKKKQSKSKKTETIVPSMTNTSLILSPSENKIESLVEQKQTDKHEPEVLSIENTLNMRKGKKNNQKKKTDSVPNENKTNQVKIVEQSVVSSSEVNNLEKSTIEEKDTSLTMSNPQEIQDQSVKIEKNKITSKKKNTNSTKTKVLSKTKASKKVLKENKIEESIQEEKSLDSSLSSDTSNENDIPLSKLINSSNSQPLESTKDFDLIKDDISKKPMKANSKKQKSTPKKNIAVKANKITKTTKDQTINENMVLKENKDTKKSEKDSTNGVKVESFEKEILLSKSKKNQRESSVKSTSTSEKIDIFDINEDSFFNDDDNDVDQADEKINDLVNTIINSSELIDSESEKNEKAVQKEAKCLICKRSFKNEKVLEKHNKTSTHLFKEARRQRRIAELKEKEALKIKEDKGKNEKDEIVIKGNEKNPTNTTPDEIKIFRTKGALKTFDNILPSSNNQISEVKNVDLIEKDFKPLINACTIPDIKEFKPINIESEKSTIIPLVIPDDDENDDLSRKDKIFDSLFSNIENKLQAAAANAPMSPSLQKFTFPSLTPQESEVETSSTSWDLQHDADIEWDGDNNDHNTSIIANPMKDKNLKKEKINKSKETTINIPTKSLIMGKIFKKHRDREKQKTPQADAPNNKPGIKNSLDEIFDHLKNSAEIDDKVLTCPSPKTLLKSSGNTFSPQHSNDMLETASQSNNNNNNIYSSKSTQDKPSSTSSSSSSFALTQTNQQQQQQQQQQKKKKKEEINTKIKLNDTTTNDEDDDGIGVRKSRRRCAIKAKTFAETWSSDEYEELHDTNDIISIINEIEKRESNSKKRKSSKSESISFDNKIEESIENHIYNHNNHQQQQKSDSILKVNQITTEIEKKTAIITPINTEKKKSVQLQFPSIENYKTKSTNSHSIKKRRASTLKDGHKSDEETFTATKDLKPLKPSLSIMKKRRMSCFVSSRAFNDDSPPPLASAKSSKNSFKYNDSVNQKQHDMLNKKLSSASTSVSSDEKNIKTTGGNVNSQKKILSTVCNNFNSSSNNNPSSTVKKKIQKHRKRPRNKIKNIAYDSDSDFELNISKKSRNASSSINTTATFSDSVSEDDEKDEDEDEHEMVMPTSHGTLVKNIVSSTSSSNINSNTNELTMIKEPKLLPNDLNVAQLTTTANAAIPEDIIDPMQSAGNRTKRHSSEKLYYWSSSSSESELEHGDTADGENNEDSVIPQQPEQHGWIVGDSHKKLVTLLAHAKIKNKIN</sequence>
<feature type="compositionally biased region" description="Low complexity" evidence="2">
    <location>
        <begin position="2616"/>
        <end position="2627"/>
    </location>
</feature>
<feature type="domain" description="C2H2-type" evidence="3">
    <location>
        <begin position="1953"/>
        <end position="1982"/>
    </location>
</feature>
<feature type="region of interest" description="Disordered" evidence="2">
    <location>
        <begin position="2774"/>
        <end position="2801"/>
    </location>
</feature>